<reference evidence="1" key="1">
    <citation type="submission" date="2023-03" db="EMBL/GenBank/DDBJ databases">
        <title>Massive genome expansion in bonnet fungi (Mycena s.s.) driven by repeated elements and novel gene families across ecological guilds.</title>
        <authorList>
            <consortium name="Lawrence Berkeley National Laboratory"/>
            <person name="Harder C.B."/>
            <person name="Miyauchi S."/>
            <person name="Viragh M."/>
            <person name="Kuo A."/>
            <person name="Thoen E."/>
            <person name="Andreopoulos B."/>
            <person name="Lu D."/>
            <person name="Skrede I."/>
            <person name="Drula E."/>
            <person name="Henrissat B."/>
            <person name="Morin E."/>
            <person name="Kohler A."/>
            <person name="Barry K."/>
            <person name="LaButti K."/>
            <person name="Morin E."/>
            <person name="Salamov A."/>
            <person name="Lipzen A."/>
            <person name="Mereny Z."/>
            <person name="Hegedus B."/>
            <person name="Baldrian P."/>
            <person name="Stursova M."/>
            <person name="Weitz H."/>
            <person name="Taylor A."/>
            <person name="Grigoriev I.V."/>
            <person name="Nagy L.G."/>
            <person name="Martin F."/>
            <person name="Kauserud H."/>
        </authorList>
    </citation>
    <scope>NUCLEOTIDE SEQUENCE</scope>
    <source>
        <strain evidence="1">CBHHK067</strain>
    </source>
</reference>
<evidence type="ECO:0000313" key="2">
    <source>
        <dbReference type="Proteomes" id="UP001221757"/>
    </source>
</evidence>
<proteinExistence type="predicted"/>
<organism evidence="1 2">
    <name type="scientific">Mycena rosella</name>
    <name type="common">Pink bonnet</name>
    <name type="synonym">Agaricus rosellus</name>
    <dbReference type="NCBI Taxonomy" id="1033263"/>
    <lineage>
        <taxon>Eukaryota</taxon>
        <taxon>Fungi</taxon>
        <taxon>Dikarya</taxon>
        <taxon>Basidiomycota</taxon>
        <taxon>Agaricomycotina</taxon>
        <taxon>Agaricomycetes</taxon>
        <taxon>Agaricomycetidae</taxon>
        <taxon>Agaricales</taxon>
        <taxon>Marasmiineae</taxon>
        <taxon>Mycenaceae</taxon>
        <taxon>Mycena</taxon>
    </lineage>
</organism>
<name>A0AAD7DIA7_MYCRO</name>
<protein>
    <submittedName>
        <fullName evidence="1">Uncharacterized protein</fullName>
    </submittedName>
</protein>
<evidence type="ECO:0000313" key="1">
    <source>
        <dbReference type="EMBL" id="KAJ7692406.1"/>
    </source>
</evidence>
<accession>A0AAD7DIA7</accession>
<sequence>MVLVFKYIQRPGVHIREPLVVEHLIHTHVPTDAVRNLAEIDVLPITLSNETDVDPDDGQTYTSAYLLNREFDFVDLVTPSNLGTVHHADVGPLLLICHTYNVSAFVGLFGYLGVKLAYTFSVLAHQKIRAGPVIARTESSINDMEDTRVARAMHRAELRRAEAEDGESLAPREPLSRREAAEDAASIARQRFPYIAPANHIRQLAETCQGDMEPRKWIPAPCALTFAKNKQPVDALANFQYYARQELPPDVRQAVLDGM</sequence>
<gene>
    <name evidence="1" type="ORF">B0H17DRAFT_1133134</name>
</gene>
<dbReference type="AlphaFoldDB" id="A0AAD7DIA7"/>
<comment type="caution">
    <text evidence="1">The sequence shown here is derived from an EMBL/GenBank/DDBJ whole genome shotgun (WGS) entry which is preliminary data.</text>
</comment>
<keyword evidence="2" id="KW-1185">Reference proteome</keyword>
<dbReference type="Proteomes" id="UP001221757">
    <property type="component" value="Unassembled WGS sequence"/>
</dbReference>
<dbReference type="EMBL" id="JARKIE010000052">
    <property type="protein sequence ID" value="KAJ7692406.1"/>
    <property type="molecule type" value="Genomic_DNA"/>
</dbReference>